<evidence type="ECO:0000256" key="1">
    <source>
        <dbReference type="SAM" id="Phobius"/>
    </source>
</evidence>
<keyword evidence="1" id="KW-0472">Membrane</keyword>
<evidence type="ECO:0000313" key="3">
    <source>
        <dbReference type="EMBL" id="MDC8772201.1"/>
    </source>
</evidence>
<dbReference type="Pfam" id="PF13387">
    <property type="entry name" value="Lnb_N"/>
    <property type="match status" value="1"/>
</dbReference>
<feature type="transmembrane region" description="Helical" evidence="1">
    <location>
        <begin position="66"/>
        <end position="84"/>
    </location>
</feature>
<name>A0ABT5KHB1_9BURK</name>
<dbReference type="Proteomes" id="UP001221189">
    <property type="component" value="Unassembled WGS sequence"/>
</dbReference>
<dbReference type="RefSeq" id="WP_273600423.1">
    <property type="nucleotide sequence ID" value="NZ_JAQQXT010000006.1"/>
</dbReference>
<feature type="transmembrane region" description="Helical" evidence="1">
    <location>
        <begin position="36"/>
        <end position="54"/>
    </location>
</feature>
<dbReference type="InterPro" id="IPR025178">
    <property type="entry name" value="Lnb_N"/>
</dbReference>
<protein>
    <submittedName>
        <fullName evidence="3">DUF4105 domain-containing protein</fullName>
    </submittedName>
</protein>
<keyword evidence="4" id="KW-1185">Reference proteome</keyword>
<gene>
    <name evidence="3" type="ORF">PRZ03_11520</name>
</gene>
<sequence length="351" mass="40283">MTVIENLGRGLLALLLLLCAAWGAMAFWFAGPAPASQRYALLAVLCLVTLLTLTAQLLPAWHRLRWWAVAGFGLLFAAQLYWYFNLQPSNDRDWRPEVAVLPFATVDGNFVTVHNIRNFDYRSEHDFTPAHYERRFDLNKLEGVDVVSTYWMGPHIAHVFLSFAFADDQHLAFSIETRTEKGEGYSTLKGFFRQYELFYVVADERDVIRLRTNYRKDPPEDVFVYRVKASPEGVRRLFLEYIRQMNELKETPAFYNSLTTNCTTNMWVNARINPNTLPFNWKVLASGHVPEYLYEQDRLVTDGLSMEELQARAHVNRRAQAADTAADFSRRIRIAEAKSEPTPAASSAAKP</sequence>
<keyword evidence="1" id="KW-0812">Transmembrane</keyword>
<organism evidence="3 4">
    <name type="scientific">Roseateles albus</name>
    <dbReference type="NCBI Taxonomy" id="2987525"/>
    <lineage>
        <taxon>Bacteria</taxon>
        <taxon>Pseudomonadati</taxon>
        <taxon>Pseudomonadota</taxon>
        <taxon>Betaproteobacteria</taxon>
        <taxon>Burkholderiales</taxon>
        <taxon>Sphaerotilaceae</taxon>
        <taxon>Roseateles</taxon>
    </lineage>
</organism>
<comment type="caution">
    <text evidence="3">The sequence shown here is derived from an EMBL/GenBank/DDBJ whole genome shotgun (WGS) entry which is preliminary data.</text>
</comment>
<accession>A0ABT5KHB1</accession>
<proteinExistence type="predicted"/>
<evidence type="ECO:0000259" key="2">
    <source>
        <dbReference type="Pfam" id="PF13387"/>
    </source>
</evidence>
<reference evidence="3 4" key="1">
    <citation type="submission" date="2022-10" db="EMBL/GenBank/DDBJ databases">
        <title>Paucibacter sp. hw1 Genome sequencing.</title>
        <authorList>
            <person name="Park S."/>
        </authorList>
    </citation>
    <scope>NUCLEOTIDE SEQUENCE [LARGE SCALE GENOMIC DNA]</scope>
    <source>
        <strain evidence="4">hw1</strain>
    </source>
</reference>
<feature type="domain" description="Lnb N-terminal periplasmic" evidence="2">
    <location>
        <begin position="131"/>
        <end position="286"/>
    </location>
</feature>
<dbReference type="EMBL" id="JAQQXT010000006">
    <property type="protein sequence ID" value="MDC8772201.1"/>
    <property type="molecule type" value="Genomic_DNA"/>
</dbReference>
<keyword evidence="1" id="KW-1133">Transmembrane helix</keyword>
<evidence type="ECO:0000313" key="4">
    <source>
        <dbReference type="Proteomes" id="UP001221189"/>
    </source>
</evidence>